<dbReference type="InterPro" id="IPR017900">
    <property type="entry name" value="4Fe4S_Fe_S_CS"/>
</dbReference>
<dbReference type="STRING" id="649764.HMPREF0762_00099"/>
<sequence>MQRDDGIVVVDYDACIACGFCISACPYQARRINETDAHFFGAYAPAPYEAFGVQRSMVVEKCIFCEERLAEGLKPACVSNCPGKARYFGDLDDPESNVSAFLASHDAVRVDETACYYLPVAGTPEGALPFAIGANSVEEADAAVDPAVVGIGVGVAAAAAAGVAYAARKARMDADDGVAAHASSHREGDQR</sequence>
<name>D0WE74_SLAES</name>
<evidence type="ECO:0000256" key="2">
    <source>
        <dbReference type="ARBA" id="ARBA00022723"/>
    </source>
</evidence>
<keyword evidence="4" id="KW-0411">Iron-sulfur</keyword>
<dbReference type="GO" id="GO:0046872">
    <property type="term" value="F:metal ion binding"/>
    <property type="evidence" value="ECO:0007669"/>
    <property type="project" value="UniProtKB-KW"/>
</dbReference>
<dbReference type="Gene3D" id="3.30.70.20">
    <property type="match status" value="1"/>
</dbReference>
<dbReference type="HOGENOM" id="CLU_1420599_0_0_11"/>
<evidence type="ECO:0000256" key="1">
    <source>
        <dbReference type="ARBA" id="ARBA00022485"/>
    </source>
</evidence>
<dbReference type="SUPFAM" id="SSF54862">
    <property type="entry name" value="4Fe-4S ferredoxins"/>
    <property type="match status" value="1"/>
</dbReference>
<evidence type="ECO:0000259" key="5">
    <source>
        <dbReference type="PROSITE" id="PS51379"/>
    </source>
</evidence>
<dbReference type="Pfam" id="PF00037">
    <property type="entry name" value="Fer4"/>
    <property type="match status" value="1"/>
</dbReference>
<dbReference type="eggNOG" id="COG0437">
    <property type="taxonomic scope" value="Bacteria"/>
</dbReference>
<dbReference type="PANTHER" id="PTHR43177">
    <property type="entry name" value="PROTEIN NRFC"/>
    <property type="match status" value="1"/>
</dbReference>
<reference evidence="6" key="1">
    <citation type="submission" date="2009-10" db="EMBL/GenBank/DDBJ databases">
        <authorList>
            <person name="Weinstock G."/>
            <person name="Sodergren E."/>
            <person name="Clifton S."/>
            <person name="Fulton L."/>
            <person name="Fulton B."/>
            <person name="Courtney L."/>
            <person name="Fronick C."/>
            <person name="Harrison M."/>
            <person name="Strong C."/>
            <person name="Farmer C."/>
            <person name="Delahaunty K."/>
            <person name="Markovic C."/>
            <person name="Hall O."/>
            <person name="Minx P."/>
            <person name="Tomlinson C."/>
            <person name="Mitreva M."/>
            <person name="Nelson J."/>
            <person name="Hou S."/>
            <person name="Wollam A."/>
            <person name="Pepin K.H."/>
            <person name="Johnson M."/>
            <person name="Bhonagiri V."/>
            <person name="Nash W.E."/>
            <person name="Warren W."/>
            <person name="Chinwalla A."/>
            <person name="Mardis E.R."/>
            <person name="Wilson R.K."/>
        </authorList>
    </citation>
    <scope>NUCLEOTIDE SEQUENCE [LARGE SCALE GENOMIC DNA]</scope>
    <source>
        <strain evidence="6">ATCC 700122</strain>
    </source>
</reference>
<gene>
    <name evidence="6" type="ORF">HMPREF0762_00099</name>
</gene>
<proteinExistence type="predicted"/>
<evidence type="ECO:0000313" key="7">
    <source>
        <dbReference type="Proteomes" id="UP000006001"/>
    </source>
</evidence>
<organism evidence="6 7">
    <name type="scientific">Slackia exigua (strain ATCC 700122 / DSM 15923 / CIP 105133 / JCM 11022 / KCTC 5966 / S-7)</name>
    <dbReference type="NCBI Taxonomy" id="649764"/>
    <lineage>
        <taxon>Bacteria</taxon>
        <taxon>Bacillati</taxon>
        <taxon>Actinomycetota</taxon>
        <taxon>Coriobacteriia</taxon>
        <taxon>Eggerthellales</taxon>
        <taxon>Eggerthellaceae</taxon>
        <taxon>Slackia</taxon>
    </lineage>
</organism>
<dbReference type="PROSITE" id="PS00198">
    <property type="entry name" value="4FE4S_FER_1"/>
    <property type="match status" value="1"/>
</dbReference>
<comment type="caution">
    <text evidence="6">The sequence shown here is derived from an EMBL/GenBank/DDBJ whole genome shotgun (WGS) entry which is preliminary data.</text>
</comment>
<evidence type="ECO:0000256" key="3">
    <source>
        <dbReference type="ARBA" id="ARBA00023004"/>
    </source>
</evidence>
<keyword evidence="1" id="KW-0004">4Fe-4S</keyword>
<feature type="domain" description="4Fe-4S ferredoxin-type" evidence="5">
    <location>
        <begin position="6"/>
        <end position="35"/>
    </location>
</feature>
<keyword evidence="2" id="KW-0479">Metal-binding</keyword>
<accession>D0WE74</accession>
<dbReference type="Proteomes" id="UP000006001">
    <property type="component" value="Unassembled WGS sequence"/>
</dbReference>
<dbReference type="InterPro" id="IPR050954">
    <property type="entry name" value="ET_IronSulfur_Cluster-Binding"/>
</dbReference>
<dbReference type="GO" id="GO:0051539">
    <property type="term" value="F:4 iron, 4 sulfur cluster binding"/>
    <property type="evidence" value="ECO:0007669"/>
    <property type="project" value="UniProtKB-KW"/>
</dbReference>
<protein>
    <submittedName>
        <fullName evidence="6">4Fe-4S binding domain protein</fullName>
    </submittedName>
</protein>
<dbReference type="Pfam" id="PF13247">
    <property type="entry name" value="Fer4_11"/>
    <property type="match status" value="1"/>
</dbReference>
<dbReference type="PANTHER" id="PTHR43177:SF3">
    <property type="entry name" value="PROTEIN NRFC HOMOLOG"/>
    <property type="match status" value="1"/>
</dbReference>
<dbReference type="InterPro" id="IPR017896">
    <property type="entry name" value="4Fe4S_Fe-S-bd"/>
</dbReference>
<keyword evidence="3" id="KW-0408">Iron</keyword>
<dbReference type="PROSITE" id="PS51379">
    <property type="entry name" value="4FE4S_FER_2"/>
    <property type="match status" value="1"/>
</dbReference>
<dbReference type="EMBL" id="ACUX02000004">
    <property type="protein sequence ID" value="EEZ62012.1"/>
    <property type="molecule type" value="Genomic_DNA"/>
</dbReference>
<evidence type="ECO:0000313" key="6">
    <source>
        <dbReference type="EMBL" id="EEZ62012.1"/>
    </source>
</evidence>
<evidence type="ECO:0000256" key="4">
    <source>
        <dbReference type="ARBA" id="ARBA00023014"/>
    </source>
</evidence>
<dbReference type="AlphaFoldDB" id="D0WE74"/>
<keyword evidence="7" id="KW-1185">Reference proteome</keyword>